<protein>
    <recommendedName>
        <fullName evidence="3">PGAP1-like protein</fullName>
    </recommendedName>
</protein>
<name>A0A6M2BWW0_9GAMM</name>
<gene>
    <name evidence="1" type="ORF">G7Y85_16875</name>
</gene>
<dbReference type="SUPFAM" id="SSF53474">
    <property type="entry name" value="alpha/beta-Hydrolases"/>
    <property type="match status" value="1"/>
</dbReference>
<evidence type="ECO:0000313" key="2">
    <source>
        <dbReference type="Proteomes" id="UP000472676"/>
    </source>
</evidence>
<evidence type="ECO:0008006" key="3">
    <source>
        <dbReference type="Google" id="ProtNLM"/>
    </source>
</evidence>
<dbReference type="InterPro" id="IPR029058">
    <property type="entry name" value="AB_hydrolase_fold"/>
</dbReference>
<dbReference type="Proteomes" id="UP000472676">
    <property type="component" value="Unassembled WGS sequence"/>
</dbReference>
<comment type="caution">
    <text evidence="1">The sequence shown here is derived from an EMBL/GenBank/DDBJ whole genome shotgun (WGS) entry which is preliminary data.</text>
</comment>
<organism evidence="1 2">
    <name type="scientific">Solimonas terrae</name>
    <dbReference type="NCBI Taxonomy" id="1396819"/>
    <lineage>
        <taxon>Bacteria</taxon>
        <taxon>Pseudomonadati</taxon>
        <taxon>Pseudomonadota</taxon>
        <taxon>Gammaproteobacteria</taxon>
        <taxon>Nevskiales</taxon>
        <taxon>Nevskiaceae</taxon>
        <taxon>Solimonas</taxon>
    </lineage>
</organism>
<reference evidence="1 2" key="1">
    <citation type="journal article" date="2014" name="Int. J. Syst. Evol. Microbiol.">
        <title>Solimonas terrae sp. nov., isolated from soil.</title>
        <authorList>
            <person name="Kim S.J."/>
            <person name="Moon J.Y."/>
            <person name="Weon H.Y."/>
            <person name="Ahn J.H."/>
            <person name="Chen W.M."/>
            <person name="Kwon S.W."/>
        </authorList>
    </citation>
    <scope>NUCLEOTIDE SEQUENCE [LARGE SCALE GENOMIC DNA]</scope>
    <source>
        <strain evidence="1 2">KIS83-12</strain>
    </source>
</reference>
<keyword evidence="2" id="KW-1185">Reference proteome</keyword>
<sequence length="528" mass="59152">MTLAAPYYPIIYVRGYAMTQSEIDDTSADPFCGFNLGSTVFRATADYDRARKFVFESPMVRLATDFNYRDVFENGHDIVDDDWPDNRFLDPRSVIIFRYYEQASKLLGSGKTPSIEKFAQDLDKLVLRVRDLVCGNPDSPGDPDRFRCHLVAHSMGGLVVRAFLQNVKLGSAAARRCVDKVFTYATPHNGIDVAGVNVPKWLTLNDISNFDRARMADYLDLKTQFKKTGRVDWLPQDGAAAFPASRVFCMIGTNRSDYEVAAGAARTFVGHGSDGLVRIENASLAGFDKEGVESPCARAYTYRSHSGYFGIVNSEEAYQNLVRFLFGDTRADIWLDVDGVTLPKAIADKAGVSALYQFEMLASVRGKAWTLSRRVAEEDSVACRTHQQLTTPQQPGDRTVYLSTVFLDKRWRSPAITDDSVAYRVVLNARTPDYEIERKLWLDQHYEGATLFRSALLIELFPPKSADEQWAVYYAWEDSKNPTDARSKVAADDLLFKDGQLTISFPFDSGGAPGIKGRLRFLVSTWNG</sequence>
<proteinExistence type="predicted"/>
<dbReference type="Gene3D" id="3.40.50.1820">
    <property type="entry name" value="alpha/beta hydrolase"/>
    <property type="match status" value="1"/>
</dbReference>
<dbReference type="AlphaFoldDB" id="A0A6M2BWW0"/>
<evidence type="ECO:0000313" key="1">
    <source>
        <dbReference type="EMBL" id="NGY06449.1"/>
    </source>
</evidence>
<dbReference type="EMBL" id="JAAMOW010000009">
    <property type="protein sequence ID" value="NGY06449.1"/>
    <property type="molecule type" value="Genomic_DNA"/>
</dbReference>
<accession>A0A6M2BWW0</accession>